<proteinExistence type="predicted"/>
<dbReference type="Pfam" id="PF06108">
    <property type="entry name" value="DUF952"/>
    <property type="match status" value="1"/>
</dbReference>
<evidence type="ECO:0000313" key="2">
    <source>
        <dbReference type="Proteomes" id="UP000293520"/>
    </source>
</evidence>
<dbReference type="Proteomes" id="UP000293520">
    <property type="component" value="Unassembled WGS sequence"/>
</dbReference>
<dbReference type="AlphaFoldDB" id="A0A4Q9G6Q1"/>
<dbReference type="SUPFAM" id="SSF56399">
    <property type="entry name" value="ADP-ribosylation"/>
    <property type="match status" value="1"/>
</dbReference>
<evidence type="ECO:0000313" key="1">
    <source>
        <dbReference type="EMBL" id="TBN43710.1"/>
    </source>
</evidence>
<keyword evidence="2" id="KW-1185">Reference proteome</keyword>
<dbReference type="PANTHER" id="PTHR34129">
    <property type="entry name" value="BLR1139 PROTEIN"/>
    <property type="match status" value="1"/>
</dbReference>
<sequence>MMIYKILRHPEWSQFQSDGQTHGAPVDRVDGFVHFSTALQLGETLRRHFSKEGDLVLLACRDADLGEALRWERSRGGDLFPHLYRALTMDDIAWSRDVARTPRGHETGPLE</sequence>
<name>A0A4Q9G6Q1_9RHOB</name>
<dbReference type="Gene3D" id="3.20.170.20">
    <property type="entry name" value="Protein of unknown function DUF952"/>
    <property type="match status" value="1"/>
</dbReference>
<reference evidence="1 2" key="1">
    <citation type="submission" date="2019-02" db="EMBL/GenBank/DDBJ databases">
        <title>Paracoccus subflavus sp. nov., isolated from marine sediment of the Pacific Ocean.</title>
        <authorList>
            <person name="Zhang G."/>
        </authorList>
    </citation>
    <scope>NUCLEOTIDE SEQUENCE [LARGE SCALE GENOMIC DNA]</scope>
    <source>
        <strain evidence="1 2">GY0581</strain>
    </source>
</reference>
<dbReference type="RefSeq" id="WP_130989411.1">
    <property type="nucleotide sequence ID" value="NZ_SISK01000001.1"/>
</dbReference>
<protein>
    <submittedName>
        <fullName evidence="1">DUF952 domain-containing protein</fullName>
    </submittedName>
</protein>
<dbReference type="EMBL" id="SISK01000001">
    <property type="protein sequence ID" value="TBN43710.1"/>
    <property type="molecule type" value="Genomic_DNA"/>
</dbReference>
<organism evidence="1 2">
    <name type="scientific">Paracoccus subflavus</name>
    <dbReference type="NCBI Taxonomy" id="2528244"/>
    <lineage>
        <taxon>Bacteria</taxon>
        <taxon>Pseudomonadati</taxon>
        <taxon>Pseudomonadota</taxon>
        <taxon>Alphaproteobacteria</taxon>
        <taxon>Rhodobacterales</taxon>
        <taxon>Paracoccaceae</taxon>
        <taxon>Paracoccus</taxon>
    </lineage>
</organism>
<dbReference type="InterPro" id="IPR009297">
    <property type="entry name" value="DUF952"/>
</dbReference>
<dbReference type="PANTHER" id="PTHR34129:SF1">
    <property type="entry name" value="DUF952 DOMAIN-CONTAINING PROTEIN"/>
    <property type="match status" value="1"/>
</dbReference>
<accession>A0A4Q9G6Q1</accession>
<comment type="caution">
    <text evidence="1">The sequence shown here is derived from an EMBL/GenBank/DDBJ whole genome shotgun (WGS) entry which is preliminary data.</text>
</comment>
<dbReference type="OrthoDB" id="9799937at2"/>
<gene>
    <name evidence="1" type="ORF">EYE42_00790</name>
</gene>